<dbReference type="AlphaFoldDB" id="M3BB75"/>
<evidence type="ECO:0000313" key="3">
    <source>
        <dbReference type="Proteomes" id="UP000016932"/>
    </source>
</evidence>
<evidence type="ECO:0000256" key="1">
    <source>
        <dbReference type="SAM" id="MobiDB-lite"/>
    </source>
</evidence>
<dbReference type="Gene3D" id="3.90.180.10">
    <property type="entry name" value="Medium-chain alcohol dehydrogenases, catalytic domain"/>
    <property type="match status" value="1"/>
</dbReference>
<evidence type="ECO:0000313" key="2">
    <source>
        <dbReference type="EMBL" id="EME86557.1"/>
    </source>
</evidence>
<feature type="compositionally biased region" description="Polar residues" evidence="1">
    <location>
        <begin position="1"/>
        <end position="15"/>
    </location>
</feature>
<keyword evidence="3" id="KW-1185">Reference proteome</keyword>
<reference evidence="2 3" key="1">
    <citation type="journal article" date="2012" name="PLoS Pathog.">
        <title>Diverse lifestyles and strategies of plant pathogenesis encoded in the genomes of eighteen Dothideomycetes fungi.</title>
        <authorList>
            <person name="Ohm R.A."/>
            <person name="Feau N."/>
            <person name="Henrissat B."/>
            <person name="Schoch C.L."/>
            <person name="Horwitz B.A."/>
            <person name="Barry K.W."/>
            <person name="Condon B.J."/>
            <person name="Copeland A.C."/>
            <person name="Dhillon B."/>
            <person name="Glaser F."/>
            <person name="Hesse C.N."/>
            <person name="Kosti I."/>
            <person name="LaButti K."/>
            <person name="Lindquist E.A."/>
            <person name="Lucas S."/>
            <person name="Salamov A.A."/>
            <person name="Bradshaw R.E."/>
            <person name="Ciuffetti L."/>
            <person name="Hamelin R.C."/>
            <person name="Kema G.H.J."/>
            <person name="Lawrence C."/>
            <person name="Scott J.A."/>
            <person name="Spatafora J.W."/>
            <person name="Turgeon B.G."/>
            <person name="de Wit P.J.G.M."/>
            <person name="Zhong S."/>
            <person name="Goodwin S.B."/>
            <person name="Grigoriev I.V."/>
        </authorList>
    </citation>
    <scope>NUCLEOTIDE SEQUENCE [LARGE SCALE GENOMIC DNA]</scope>
    <source>
        <strain evidence="2 3">CIRAD86</strain>
    </source>
</reference>
<dbReference type="InterPro" id="IPR011032">
    <property type="entry name" value="GroES-like_sf"/>
</dbReference>
<dbReference type="InterPro" id="IPR036291">
    <property type="entry name" value="NAD(P)-bd_dom_sf"/>
</dbReference>
<dbReference type="HOGENOM" id="CLU_026673_7_0_1"/>
<accession>M3BB75</accession>
<proteinExistence type="predicted"/>
<dbReference type="InterPro" id="IPR051397">
    <property type="entry name" value="Zn-ADH-like_protein"/>
</dbReference>
<dbReference type="Gene3D" id="3.40.50.720">
    <property type="entry name" value="NAD(P)-binding Rossmann-like Domain"/>
    <property type="match status" value="1"/>
</dbReference>
<dbReference type="SUPFAM" id="SSF51735">
    <property type="entry name" value="NAD(P)-binding Rossmann-fold domains"/>
    <property type="match status" value="1"/>
</dbReference>
<dbReference type="RefSeq" id="XP_007922703.1">
    <property type="nucleotide sequence ID" value="XM_007924512.1"/>
</dbReference>
<protein>
    <recommendedName>
        <fullName evidence="4">Enoyl reductase (ER) domain-containing protein</fullName>
    </recommendedName>
</protein>
<sequence>MYQAQVHSWGSNPTWTKVPDLPPPGPEELQVKVLAAGVPRVVRSRASGKHYSSGSLPHVPGLDGIGIMTSTNQKCYFFSMTSPIMSEYLNLPKTSVIPLPDDTDPVHFAASINPAMSSWMALKGRTNGLEDGFTCLVLGATSASGRLAIPLARALGATKVVGAARNQQTLDTLGLDASIIIQDDVEKTDFSHLDDVDVIVDYVYGALTLHLFRSLKTPKPVQYVHVGGLSGEMEMSVPGEILRSKDITIRGSGPGAWNMKAFVKTLPELLEAVSKVPKQATKVAKFEDIEKKWDYQGPERLVFVP</sequence>
<dbReference type="VEuPathDB" id="FungiDB:MYCFIDRAFT_65266"/>
<name>M3BB75_PSEFD</name>
<dbReference type="OrthoDB" id="809632at2759"/>
<evidence type="ECO:0008006" key="4">
    <source>
        <dbReference type="Google" id="ProtNLM"/>
    </source>
</evidence>
<dbReference type="EMBL" id="KB446556">
    <property type="protein sequence ID" value="EME86557.1"/>
    <property type="molecule type" value="Genomic_DNA"/>
</dbReference>
<gene>
    <name evidence="2" type="ORF">MYCFIDRAFT_65266</name>
</gene>
<organism evidence="2 3">
    <name type="scientific">Pseudocercospora fijiensis (strain CIRAD86)</name>
    <name type="common">Black leaf streak disease fungus</name>
    <name type="synonym">Mycosphaerella fijiensis</name>
    <dbReference type="NCBI Taxonomy" id="383855"/>
    <lineage>
        <taxon>Eukaryota</taxon>
        <taxon>Fungi</taxon>
        <taxon>Dikarya</taxon>
        <taxon>Ascomycota</taxon>
        <taxon>Pezizomycotina</taxon>
        <taxon>Dothideomycetes</taxon>
        <taxon>Dothideomycetidae</taxon>
        <taxon>Mycosphaerellales</taxon>
        <taxon>Mycosphaerellaceae</taxon>
        <taxon>Pseudocercospora</taxon>
    </lineage>
</organism>
<dbReference type="GeneID" id="19340847"/>
<dbReference type="GO" id="GO:0016491">
    <property type="term" value="F:oxidoreductase activity"/>
    <property type="evidence" value="ECO:0007669"/>
    <property type="project" value="TreeGrafter"/>
</dbReference>
<dbReference type="KEGG" id="pfj:MYCFIDRAFT_65266"/>
<dbReference type="SUPFAM" id="SSF50129">
    <property type="entry name" value="GroES-like"/>
    <property type="match status" value="1"/>
</dbReference>
<feature type="region of interest" description="Disordered" evidence="1">
    <location>
        <begin position="1"/>
        <end position="23"/>
    </location>
</feature>
<dbReference type="PANTHER" id="PTHR43677:SF11">
    <property type="entry name" value="ZINC-CONTAINING ALCOHOL DEHYDROGENASE"/>
    <property type="match status" value="1"/>
</dbReference>
<dbReference type="Proteomes" id="UP000016932">
    <property type="component" value="Unassembled WGS sequence"/>
</dbReference>
<dbReference type="eggNOG" id="ENOG502SIN0">
    <property type="taxonomic scope" value="Eukaryota"/>
</dbReference>
<dbReference type="PANTHER" id="PTHR43677">
    <property type="entry name" value="SHORT-CHAIN DEHYDROGENASE/REDUCTASE"/>
    <property type="match status" value="1"/>
</dbReference>